<dbReference type="InterPro" id="IPR002156">
    <property type="entry name" value="RNaseH_domain"/>
</dbReference>
<feature type="domain" description="RNase H type-1" evidence="1">
    <location>
        <begin position="4"/>
        <end position="118"/>
    </location>
</feature>
<accession>I1NKY3</accession>
<dbReference type="SUPFAM" id="SSF53098">
    <property type="entry name" value="Ribonuclease H-like"/>
    <property type="match status" value="1"/>
</dbReference>
<dbReference type="OMA" id="TASQMGC"/>
<evidence type="ECO:0000313" key="3">
    <source>
        <dbReference type="Proteomes" id="UP000007306"/>
    </source>
</evidence>
<reference evidence="2" key="1">
    <citation type="submission" date="2015-06" db="UniProtKB">
        <authorList>
            <consortium name="EnsemblPlants"/>
        </authorList>
    </citation>
    <scope>IDENTIFICATION</scope>
</reference>
<protein>
    <recommendedName>
        <fullName evidence="1">RNase H type-1 domain-containing protein</fullName>
    </recommendedName>
</protein>
<evidence type="ECO:0000259" key="1">
    <source>
        <dbReference type="Pfam" id="PF13456"/>
    </source>
</evidence>
<proteinExistence type="predicted"/>
<dbReference type="GO" id="GO:0004523">
    <property type="term" value="F:RNA-DNA hybrid ribonuclease activity"/>
    <property type="evidence" value="ECO:0007669"/>
    <property type="project" value="InterPro"/>
</dbReference>
<organism evidence="2 3">
    <name type="scientific">Oryza glaberrima</name>
    <name type="common">African rice</name>
    <dbReference type="NCBI Taxonomy" id="4538"/>
    <lineage>
        <taxon>Eukaryota</taxon>
        <taxon>Viridiplantae</taxon>
        <taxon>Streptophyta</taxon>
        <taxon>Embryophyta</taxon>
        <taxon>Tracheophyta</taxon>
        <taxon>Spermatophyta</taxon>
        <taxon>Magnoliopsida</taxon>
        <taxon>Liliopsida</taxon>
        <taxon>Poales</taxon>
        <taxon>Poaceae</taxon>
        <taxon>BOP clade</taxon>
        <taxon>Oryzoideae</taxon>
        <taxon>Oryzeae</taxon>
        <taxon>Oryzinae</taxon>
        <taxon>Oryza</taxon>
    </lineage>
</organism>
<dbReference type="eggNOG" id="KOG1075">
    <property type="taxonomic scope" value="Eukaryota"/>
</dbReference>
<dbReference type="CDD" id="cd06222">
    <property type="entry name" value="RNase_H_like"/>
    <property type="match status" value="1"/>
</dbReference>
<dbReference type="Gene3D" id="3.30.420.10">
    <property type="entry name" value="Ribonuclease H-like superfamily/Ribonuclease H"/>
    <property type="match status" value="1"/>
</dbReference>
<keyword evidence="3" id="KW-1185">Reference proteome</keyword>
<reference evidence="2 3" key="2">
    <citation type="submission" date="2018-04" db="EMBL/GenBank/DDBJ databases">
        <title>OglaRS2 (Oryza glaberrima Reference Sequence Version 2).</title>
        <authorList>
            <person name="Zhang J."/>
            <person name="Kudrna D."/>
            <person name="Lee S."/>
            <person name="Talag J."/>
            <person name="Rajasekar S."/>
            <person name="Wing R.A."/>
        </authorList>
    </citation>
    <scope>NUCLEOTIDE SEQUENCE [LARGE SCALE GENOMIC DNA]</scope>
    <source>
        <strain evidence="2 3">cv. IRGC 96717</strain>
    </source>
</reference>
<dbReference type="InterPro" id="IPR052929">
    <property type="entry name" value="RNase_H-like_EbsB-rel"/>
</dbReference>
<dbReference type="PANTHER" id="PTHR47074">
    <property type="entry name" value="BNAC02G40300D PROTEIN"/>
    <property type="match status" value="1"/>
</dbReference>
<dbReference type="AlphaFoldDB" id="I1NKY3"/>
<dbReference type="PANTHER" id="PTHR47074:SF11">
    <property type="entry name" value="REVERSE TRANSCRIPTASE-LIKE PROTEIN"/>
    <property type="match status" value="1"/>
</dbReference>
<evidence type="ECO:0000313" key="2">
    <source>
        <dbReference type="EnsemblPlants" id="ORGLA01G0052300.1"/>
    </source>
</evidence>
<dbReference type="Pfam" id="PF13456">
    <property type="entry name" value="RVT_3"/>
    <property type="match status" value="1"/>
</dbReference>
<dbReference type="InterPro" id="IPR044730">
    <property type="entry name" value="RNase_H-like_dom_plant"/>
</dbReference>
<dbReference type="InterPro" id="IPR036397">
    <property type="entry name" value="RNaseH_sf"/>
</dbReference>
<dbReference type="GO" id="GO:0003676">
    <property type="term" value="F:nucleic acid binding"/>
    <property type="evidence" value="ECO:0007669"/>
    <property type="project" value="InterPro"/>
</dbReference>
<dbReference type="Proteomes" id="UP000007306">
    <property type="component" value="Chromosome 1"/>
</dbReference>
<dbReference type="HOGENOM" id="CLU_000680_14_7_1"/>
<sequence length="151" mass="16150">FFAETGTGGWGFVARDSKGSFLEGGAGSLSWMGNALHVEALAMMKSLEKVSQQGMTKIEVKTDAQMLGKALISQDLNRRPDGVIFRKLRAFLRSNFDVFSISVFPRSCNKVADCLASFGVGIVATSSKCFWSQAPTFVSPLVSGDLPGDTG</sequence>
<dbReference type="Gramene" id="ORGLA01G0052300.1">
    <property type="protein sequence ID" value="ORGLA01G0052300.1"/>
    <property type="gene ID" value="ORGLA01G0052300"/>
</dbReference>
<dbReference type="EnsemblPlants" id="ORGLA01G0052300.1">
    <property type="protein sequence ID" value="ORGLA01G0052300.1"/>
    <property type="gene ID" value="ORGLA01G0052300"/>
</dbReference>
<dbReference type="InterPro" id="IPR012337">
    <property type="entry name" value="RNaseH-like_sf"/>
</dbReference>
<name>I1NKY3_ORYGL</name>
<dbReference type="STRING" id="4538.I1NKY3"/>